<dbReference type="InterPro" id="IPR036695">
    <property type="entry name" value="Arg-tRNA-synth_N_sf"/>
</dbReference>
<dbReference type="Gene3D" id="3.40.50.620">
    <property type="entry name" value="HUPs"/>
    <property type="match status" value="1"/>
</dbReference>
<evidence type="ECO:0000256" key="11">
    <source>
        <dbReference type="RuleBase" id="RU363038"/>
    </source>
</evidence>
<comment type="subunit">
    <text evidence="10">Monomer.</text>
</comment>
<dbReference type="Pfam" id="PF00750">
    <property type="entry name" value="tRNA-synt_1d"/>
    <property type="match status" value="1"/>
</dbReference>
<feature type="domain" description="Arginyl tRNA synthetase N-terminal" evidence="13">
    <location>
        <begin position="6"/>
        <end position="85"/>
    </location>
</feature>
<dbReference type="GO" id="GO:0006420">
    <property type="term" value="P:arginyl-tRNA aminoacylation"/>
    <property type="evidence" value="ECO:0007669"/>
    <property type="project" value="UniProtKB-UniRule"/>
</dbReference>
<dbReference type="FunFam" id="3.40.50.620:FF:000116">
    <property type="entry name" value="Arginine--tRNA ligase"/>
    <property type="match status" value="1"/>
</dbReference>
<dbReference type="SMART" id="SM01016">
    <property type="entry name" value="Arg_tRNA_synt_N"/>
    <property type="match status" value="1"/>
</dbReference>
<dbReference type="PATRIC" id="fig|1121328.3.peg.423"/>
<dbReference type="NCBIfam" id="TIGR00456">
    <property type="entry name" value="argS"/>
    <property type="match status" value="1"/>
</dbReference>
<reference evidence="14 16" key="1">
    <citation type="submission" date="2016-02" db="EMBL/GenBank/DDBJ databases">
        <title>Draft genome sequence for Clostridium paradoxum JW-YL-7.</title>
        <authorList>
            <person name="Utturkar S.M."/>
            <person name="Lancaster A."/>
            <person name="Poole F.L."/>
            <person name="Adams M.W."/>
            <person name="Brown S.D."/>
        </authorList>
    </citation>
    <scope>NUCLEOTIDE SEQUENCE [LARGE SCALE GENOMIC DNA]</scope>
    <source>
        <strain evidence="14 16">JW-YL-7</strain>
    </source>
</reference>
<keyword evidence="3 10" id="KW-0963">Cytoplasm</keyword>
<dbReference type="HAMAP" id="MF_00123">
    <property type="entry name" value="Arg_tRNA_synth"/>
    <property type="match status" value="1"/>
</dbReference>
<keyword evidence="5 10" id="KW-0547">Nucleotide-binding</keyword>
<dbReference type="Proteomes" id="UP000092605">
    <property type="component" value="Unassembled WGS sequence"/>
</dbReference>
<evidence type="ECO:0000313" key="14">
    <source>
        <dbReference type="EMBL" id="KXZ39348.1"/>
    </source>
</evidence>
<keyword evidence="7 10" id="KW-0648">Protein biosynthesis</keyword>
<dbReference type="GO" id="GO:0005524">
    <property type="term" value="F:ATP binding"/>
    <property type="evidence" value="ECO:0007669"/>
    <property type="project" value="UniProtKB-UniRule"/>
</dbReference>
<dbReference type="InterPro" id="IPR035684">
    <property type="entry name" value="ArgRS_core"/>
</dbReference>
<accession>A0A150FP80</accession>
<dbReference type="GO" id="GO:0004814">
    <property type="term" value="F:arginine-tRNA ligase activity"/>
    <property type="evidence" value="ECO:0007669"/>
    <property type="project" value="UniProtKB-UniRule"/>
</dbReference>
<evidence type="ECO:0000259" key="12">
    <source>
        <dbReference type="SMART" id="SM00836"/>
    </source>
</evidence>
<dbReference type="OrthoDB" id="9805987at2"/>
<dbReference type="STRING" id="1121328.JWYL7_0423"/>
<dbReference type="SUPFAM" id="SSF52374">
    <property type="entry name" value="Nucleotidylyl transferase"/>
    <property type="match status" value="1"/>
</dbReference>
<evidence type="ECO:0000313" key="15">
    <source>
        <dbReference type="EMBL" id="SHK55091.1"/>
    </source>
</evidence>
<dbReference type="EMBL" id="FRBG01000002">
    <property type="protein sequence ID" value="SHK55091.1"/>
    <property type="molecule type" value="Genomic_DNA"/>
</dbReference>
<keyword evidence="6 10" id="KW-0067">ATP-binding</keyword>
<evidence type="ECO:0000313" key="17">
    <source>
        <dbReference type="Proteomes" id="UP000323392"/>
    </source>
</evidence>
<dbReference type="SUPFAM" id="SSF47323">
    <property type="entry name" value="Anticodon-binding domain of a subclass of class I aminoacyl-tRNA synthetases"/>
    <property type="match status" value="1"/>
</dbReference>
<feature type="short sequence motif" description="'HIGH' region" evidence="10">
    <location>
        <begin position="123"/>
        <end position="133"/>
    </location>
</feature>
<name>A0A150FP80_CLOPD</name>
<dbReference type="InterPro" id="IPR001412">
    <property type="entry name" value="aa-tRNA-synth_I_CS"/>
</dbReference>
<dbReference type="Pfam" id="PF05746">
    <property type="entry name" value="DALR_1"/>
    <property type="match status" value="1"/>
</dbReference>
<comment type="catalytic activity">
    <reaction evidence="9 10">
        <text>tRNA(Arg) + L-arginine + ATP = L-arginyl-tRNA(Arg) + AMP + diphosphate</text>
        <dbReference type="Rhea" id="RHEA:20301"/>
        <dbReference type="Rhea" id="RHEA-COMP:9658"/>
        <dbReference type="Rhea" id="RHEA-COMP:9673"/>
        <dbReference type="ChEBI" id="CHEBI:30616"/>
        <dbReference type="ChEBI" id="CHEBI:32682"/>
        <dbReference type="ChEBI" id="CHEBI:33019"/>
        <dbReference type="ChEBI" id="CHEBI:78442"/>
        <dbReference type="ChEBI" id="CHEBI:78513"/>
        <dbReference type="ChEBI" id="CHEBI:456215"/>
        <dbReference type="EC" id="6.1.1.19"/>
    </reaction>
</comment>
<dbReference type="PROSITE" id="PS00178">
    <property type="entry name" value="AA_TRNA_LIGASE_I"/>
    <property type="match status" value="1"/>
</dbReference>
<dbReference type="Pfam" id="PF03485">
    <property type="entry name" value="Arg_tRNA_synt_N"/>
    <property type="match status" value="1"/>
</dbReference>
<dbReference type="PANTHER" id="PTHR11956">
    <property type="entry name" value="ARGINYL-TRNA SYNTHETASE"/>
    <property type="match status" value="1"/>
</dbReference>
<dbReference type="EC" id="6.1.1.19" evidence="10"/>
<evidence type="ECO:0000256" key="5">
    <source>
        <dbReference type="ARBA" id="ARBA00022741"/>
    </source>
</evidence>
<gene>
    <name evidence="10" type="primary">argS</name>
    <name evidence="14" type="ORF">JWYL7_0423</name>
    <name evidence="15" type="ORF">SAMN05661008_00468</name>
</gene>
<evidence type="ECO:0000313" key="16">
    <source>
        <dbReference type="Proteomes" id="UP000092605"/>
    </source>
</evidence>
<dbReference type="InterPro" id="IPR014729">
    <property type="entry name" value="Rossmann-like_a/b/a_fold"/>
</dbReference>
<dbReference type="SMART" id="SM00836">
    <property type="entry name" value="DALR_1"/>
    <property type="match status" value="1"/>
</dbReference>
<evidence type="ECO:0000259" key="13">
    <source>
        <dbReference type="SMART" id="SM01016"/>
    </source>
</evidence>
<dbReference type="PANTHER" id="PTHR11956:SF5">
    <property type="entry name" value="ARGININE--TRNA LIGASE, CYTOPLASMIC"/>
    <property type="match status" value="1"/>
</dbReference>
<comment type="caution">
    <text evidence="14">The sequence shown here is derived from an EMBL/GenBank/DDBJ whole genome shotgun (WGS) entry which is preliminary data.</text>
</comment>
<dbReference type="CDD" id="cd00671">
    <property type="entry name" value="ArgRS_core"/>
    <property type="match status" value="1"/>
</dbReference>
<evidence type="ECO:0000256" key="8">
    <source>
        <dbReference type="ARBA" id="ARBA00023146"/>
    </source>
</evidence>
<evidence type="ECO:0000256" key="4">
    <source>
        <dbReference type="ARBA" id="ARBA00022598"/>
    </source>
</evidence>
<dbReference type="RefSeq" id="WP_066068372.1">
    <property type="nucleotide sequence ID" value="NZ_FRBG01000002.1"/>
</dbReference>
<dbReference type="InterPro" id="IPR009080">
    <property type="entry name" value="tRNAsynth_Ia_anticodon-bd"/>
</dbReference>
<dbReference type="CDD" id="cd07956">
    <property type="entry name" value="Anticodon_Ia_Arg"/>
    <property type="match status" value="1"/>
</dbReference>
<evidence type="ECO:0000256" key="1">
    <source>
        <dbReference type="ARBA" id="ARBA00004496"/>
    </source>
</evidence>
<evidence type="ECO:0000256" key="7">
    <source>
        <dbReference type="ARBA" id="ARBA00022917"/>
    </source>
</evidence>
<dbReference type="InterPro" id="IPR005148">
    <property type="entry name" value="Arg-tRNA-synth_N"/>
</dbReference>
<dbReference type="EMBL" id="LSFY01000001">
    <property type="protein sequence ID" value="KXZ39348.1"/>
    <property type="molecule type" value="Genomic_DNA"/>
</dbReference>
<dbReference type="InterPro" id="IPR008909">
    <property type="entry name" value="DALR_anticod-bd"/>
</dbReference>
<dbReference type="Proteomes" id="UP000323392">
    <property type="component" value="Unassembled WGS sequence"/>
</dbReference>
<keyword evidence="8 10" id="KW-0030">Aminoacyl-tRNA synthetase</keyword>
<reference evidence="15 17" key="2">
    <citation type="submission" date="2016-11" db="EMBL/GenBank/DDBJ databases">
        <authorList>
            <person name="Varghese N."/>
            <person name="Submissions S."/>
        </authorList>
    </citation>
    <scope>NUCLEOTIDE SEQUENCE [LARGE SCALE GENOMIC DNA]</scope>
    <source>
        <strain evidence="15 17">DSM 7308</strain>
    </source>
</reference>
<evidence type="ECO:0000256" key="10">
    <source>
        <dbReference type="HAMAP-Rule" id="MF_00123"/>
    </source>
</evidence>
<evidence type="ECO:0000256" key="9">
    <source>
        <dbReference type="ARBA" id="ARBA00049339"/>
    </source>
</evidence>
<dbReference type="Gene3D" id="1.10.730.10">
    <property type="entry name" value="Isoleucyl-tRNA Synthetase, Domain 1"/>
    <property type="match status" value="1"/>
</dbReference>
<dbReference type="SUPFAM" id="SSF55190">
    <property type="entry name" value="Arginyl-tRNA synthetase (ArgRS), N-terminal 'additional' domain"/>
    <property type="match status" value="1"/>
</dbReference>
<evidence type="ECO:0000256" key="2">
    <source>
        <dbReference type="ARBA" id="ARBA00005594"/>
    </source>
</evidence>
<protein>
    <recommendedName>
        <fullName evidence="10">Arginine--tRNA ligase</fullName>
        <ecNumber evidence="10">6.1.1.19</ecNumber>
    </recommendedName>
    <alternativeName>
        <fullName evidence="10">Arginyl-tRNA synthetase</fullName>
        <shortName evidence="10">ArgRS</shortName>
    </alternativeName>
</protein>
<sequence>MKDFKLEIAENISSQVQEMTLEEIISLIEVPPNKEMGDYAFPCFKLAKVYRKSPNIIAQEISSKLQNTESIESINVLGGYINFFVNKKQLAQTVIKEILDKKDQYGSSNIGQGKKVIVEFSSPNIAKPFHIGHIRSTVIGNSLEKIYKFLGYETISINHLGDYGTQFGKLIVAFKKWGSEEEVKKEPIPTLLKLYIKFHEEAEKDPSLEDEGREWFKKLEEKDEEATRLWQWFRDVSLEEFNRVYDMLNIKFDSYAGESFYSDKMDRVIEIMKEKNILKESKGALIVDLEDYKMPPALIKKSDGSTLYITRDITAALYRKEHYDFYKNIYVVASQQNLHFQQWFKVIELMGFDWAKDCIHVPFGLVSLEEGTIATRKGRVVFLEDVLNKAIQTTKDIIKEKNPNLENIDEVAKQVGIGAVVFQELSNNRIKDYTFSWERTLNFDGETGPYVQYTHVRTCSLLRKANEQVTEDIDFDLLTDDDAINVITILSGFNKAVVDAMRKNEPHIVARYVVDLSQAFNKFYHDNAIIVEDENIRKARLALVKATKQTIKNALSLLGIAAPERM</sequence>
<comment type="subcellular location">
    <subcellularLocation>
        <location evidence="1 10">Cytoplasm</location>
    </subcellularLocation>
</comment>
<proteinExistence type="inferred from homology"/>
<dbReference type="FunFam" id="1.10.730.10:FF:000008">
    <property type="entry name" value="Arginine--tRNA ligase"/>
    <property type="match status" value="1"/>
</dbReference>
<dbReference type="PRINTS" id="PR01038">
    <property type="entry name" value="TRNASYNTHARG"/>
</dbReference>
<keyword evidence="4 10" id="KW-0436">Ligase</keyword>
<feature type="domain" description="DALR anticodon binding" evidence="12">
    <location>
        <begin position="451"/>
        <end position="566"/>
    </location>
</feature>
<dbReference type="AlphaFoldDB" id="A0A150FP80"/>
<evidence type="ECO:0000256" key="3">
    <source>
        <dbReference type="ARBA" id="ARBA00022490"/>
    </source>
</evidence>
<comment type="similarity">
    <text evidence="2 10 11">Belongs to the class-I aminoacyl-tRNA synthetase family.</text>
</comment>
<evidence type="ECO:0000256" key="6">
    <source>
        <dbReference type="ARBA" id="ARBA00022840"/>
    </source>
</evidence>
<keyword evidence="17" id="KW-1185">Reference proteome</keyword>
<organism evidence="14 16">
    <name type="scientific">Alkalithermobacter thermoalcaliphilus JW-YL-7 = DSM 7308</name>
    <dbReference type="NCBI Taxonomy" id="1121328"/>
    <lineage>
        <taxon>Bacteria</taxon>
        <taxon>Bacillati</taxon>
        <taxon>Bacillota</taxon>
        <taxon>Clostridia</taxon>
        <taxon>Peptostreptococcales</taxon>
        <taxon>Tepidibacteraceae</taxon>
        <taxon>Alkalithermobacter</taxon>
    </lineage>
</organism>
<dbReference type="Gene3D" id="3.30.1360.70">
    <property type="entry name" value="Arginyl tRNA synthetase N-terminal domain"/>
    <property type="match status" value="1"/>
</dbReference>
<dbReference type="GO" id="GO:0005737">
    <property type="term" value="C:cytoplasm"/>
    <property type="evidence" value="ECO:0007669"/>
    <property type="project" value="UniProtKB-SubCell"/>
</dbReference>
<dbReference type="InterPro" id="IPR001278">
    <property type="entry name" value="Arg-tRNA-ligase"/>
</dbReference>